<proteinExistence type="predicted"/>
<evidence type="ECO:0000313" key="2">
    <source>
        <dbReference type="EMBL" id="UYO61830.1"/>
    </source>
</evidence>
<dbReference type="Proteomes" id="UP001163550">
    <property type="component" value="Chromosome"/>
</dbReference>
<accession>A0ABY6HBV9</accession>
<gene>
    <name evidence="2" type="ORF">LNN31_13705</name>
</gene>
<protein>
    <submittedName>
        <fullName evidence="2">Uncharacterized protein</fullName>
    </submittedName>
</protein>
<feature type="coiled-coil region" evidence="1">
    <location>
        <begin position="298"/>
        <end position="331"/>
    </location>
</feature>
<keyword evidence="3" id="KW-1185">Reference proteome</keyword>
<evidence type="ECO:0000256" key="1">
    <source>
        <dbReference type="SAM" id="Coils"/>
    </source>
</evidence>
<dbReference type="EMBL" id="CP087994">
    <property type="protein sequence ID" value="UYO61830.1"/>
    <property type="molecule type" value="Genomic_DNA"/>
</dbReference>
<sequence length="381" mass="44848">MDKDKDQNELTKRLIAEGWTKEKHPDWVNDYDWFYGGFRYTSKHLDSLVFATACGLLIEGSHWGNGTSSYMGIDWIPENNNPTVKCPRGKVGCELNHEIFKNNPFGGGRAKMVYCVCHLTGDEFSYDRSLKKVTDIEFERRDALFREYQKKYRVCQFQSGFNEWKDRWSHHYDPIDYCPKYGCSYCTVLKKELSKKRGNVFYDLKITRPGIYRGFLTKEHEITITKGKKALSKPVSMDICEIIAKTQKRKILDKEEMRLHAEIFLEPRIKVEILNIRAERRESKDILQDLQDVREGFIVSHESDLNAAAKEKKSERREEAKEKKKKKLSEKIIKNGLEQLSELDFCRARKVLSKEEFRELEAEHQKSLEVKPEKFEQLSLF</sequence>
<keyword evidence="1" id="KW-0175">Coiled coil</keyword>
<dbReference type="RefSeq" id="WP_263992625.1">
    <property type="nucleotide sequence ID" value="NZ_CP087994.1"/>
</dbReference>
<name>A0ABY6HBV9_9FIRM</name>
<reference evidence="2" key="1">
    <citation type="submission" date="2021-11" db="EMBL/GenBank/DDBJ databases">
        <title>Isoprene-degrading acetogen.</title>
        <authorList>
            <person name="Yang Y."/>
            <person name="Jin H."/>
            <person name="Yan J."/>
        </authorList>
    </citation>
    <scope>NUCLEOTIDE SEQUENCE</scope>
    <source>
        <strain evidence="2">Berkeley</strain>
    </source>
</reference>
<evidence type="ECO:0000313" key="3">
    <source>
        <dbReference type="Proteomes" id="UP001163550"/>
    </source>
</evidence>
<organism evidence="2 3">
    <name type="scientific">Acetobacterium wieringae</name>
    <dbReference type="NCBI Taxonomy" id="52694"/>
    <lineage>
        <taxon>Bacteria</taxon>
        <taxon>Bacillati</taxon>
        <taxon>Bacillota</taxon>
        <taxon>Clostridia</taxon>
        <taxon>Eubacteriales</taxon>
        <taxon>Eubacteriaceae</taxon>
        <taxon>Acetobacterium</taxon>
    </lineage>
</organism>